<keyword evidence="2" id="KW-0378">Hydrolase</keyword>
<dbReference type="Gene3D" id="3.40.50.300">
    <property type="entry name" value="P-loop containing nucleotide triphosphate hydrolases"/>
    <property type="match status" value="1"/>
</dbReference>
<dbReference type="Pfam" id="PF04480">
    <property type="entry name" value="DUF559"/>
    <property type="match status" value="1"/>
</dbReference>
<accession>A0A9D5QD01</accession>
<dbReference type="PANTHER" id="PTHR43788">
    <property type="entry name" value="DNA2/NAM7 HELICASE FAMILY MEMBER"/>
    <property type="match status" value="1"/>
</dbReference>
<dbReference type="GO" id="GO:0043139">
    <property type="term" value="F:5'-3' DNA helicase activity"/>
    <property type="evidence" value="ECO:0007669"/>
    <property type="project" value="TreeGrafter"/>
</dbReference>
<dbReference type="InterPro" id="IPR027417">
    <property type="entry name" value="P-loop_NTPase"/>
</dbReference>
<gene>
    <name evidence="7" type="ORF">GF359_08390</name>
</gene>
<dbReference type="GO" id="GO:0016787">
    <property type="term" value="F:hydrolase activity"/>
    <property type="evidence" value="ECO:0007669"/>
    <property type="project" value="UniProtKB-KW"/>
</dbReference>
<sequence length="380" mass="43895">LPLLFRARRALIIGDPHQLRHISTIRKGREIQLAKEHQAQGLLTDWSYSSRSIYDVAEAAILKKTEGPILLAEHYRSHHLIIEFSNRTFYGGELVFRTKIQDMDNKLKGSKLGVFWYDVKGIVPKTTRSAWNDLEITRAIKLLDKWRQSGFLSRSNSRSNLRFGFVTPFLFQELRMKKALRQKPWWNEVKERVLIGTAYKFQGDECDVMIFSPVVAKGLRKRLCKWVANTDQLLNVAITRARGALHVVGDIEACMDAGGYLAKFAKYVYQGGGKEPTSDLFESPAEQRMAELLEEVGLWFKPQYEVEEGRYRFDFLVVSPFGIRYDVEVDGREHWASDRILADEIRDEVVKSLGYRVIRVAARDVFNSEDKVKSLLMRLD</sequence>
<evidence type="ECO:0000256" key="1">
    <source>
        <dbReference type="ARBA" id="ARBA00022741"/>
    </source>
</evidence>
<dbReference type="SUPFAM" id="SSF52540">
    <property type="entry name" value="P-loop containing nucleoside triphosphate hydrolases"/>
    <property type="match status" value="1"/>
</dbReference>
<protein>
    <submittedName>
        <fullName evidence="7">DUF559 domain-containing protein</fullName>
    </submittedName>
</protein>
<keyword evidence="4" id="KW-0067">ATP-binding</keyword>
<dbReference type="GO" id="GO:0005524">
    <property type="term" value="F:ATP binding"/>
    <property type="evidence" value="ECO:0007669"/>
    <property type="project" value="UniProtKB-KW"/>
</dbReference>
<evidence type="ECO:0000256" key="4">
    <source>
        <dbReference type="ARBA" id="ARBA00022840"/>
    </source>
</evidence>
<dbReference type="Pfam" id="PF13087">
    <property type="entry name" value="AAA_12"/>
    <property type="match status" value="1"/>
</dbReference>
<feature type="non-terminal residue" evidence="7">
    <location>
        <position position="1"/>
    </location>
</feature>
<name>A0A9D5QD01_UNCW3</name>
<dbReference type="PANTHER" id="PTHR43788:SF8">
    <property type="entry name" value="DNA-BINDING PROTEIN SMUBP-2"/>
    <property type="match status" value="1"/>
</dbReference>
<feature type="domain" description="DUF559" evidence="5">
    <location>
        <begin position="297"/>
        <end position="374"/>
    </location>
</feature>
<dbReference type="EMBL" id="WJKJ01000279">
    <property type="protein sequence ID" value="MBD3365218.1"/>
    <property type="molecule type" value="Genomic_DNA"/>
</dbReference>
<evidence type="ECO:0000313" key="7">
    <source>
        <dbReference type="EMBL" id="MBD3365218.1"/>
    </source>
</evidence>
<evidence type="ECO:0000259" key="5">
    <source>
        <dbReference type="Pfam" id="PF04480"/>
    </source>
</evidence>
<dbReference type="AlphaFoldDB" id="A0A9D5QD01"/>
<evidence type="ECO:0000259" key="6">
    <source>
        <dbReference type="Pfam" id="PF13087"/>
    </source>
</evidence>
<proteinExistence type="predicted"/>
<organism evidence="7 8">
    <name type="scientific">candidate division WOR-3 bacterium</name>
    <dbReference type="NCBI Taxonomy" id="2052148"/>
    <lineage>
        <taxon>Bacteria</taxon>
        <taxon>Bacteria division WOR-3</taxon>
    </lineage>
</organism>
<dbReference type="InterPro" id="IPR041679">
    <property type="entry name" value="DNA2/NAM7-like_C"/>
</dbReference>
<dbReference type="Gene3D" id="3.40.960.10">
    <property type="entry name" value="VSR Endonuclease"/>
    <property type="match status" value="1"/>
</dbReference>
<dbReference type="InterPro" id="IPR047187">
    <property type="entry name" value="SF1_C_Upf1"/>
</dbReference>
<evidence type="ECO:0000313" key="8">
    <source>
        <dbReference type="Proteomes" id="UP000630660"/>
    </source>
</evidence>
<dbReference type="InterPro" id="IPR050534">
    <property type="entry name" value="Coronavir_polyprotein_1ab"/>
</dbReference>
<reference evidence="7" key="1">
    <citation type="submission" date="2019-11" db="EMBL/GenBank/DDBJ databases">
        <title>Microbial mats filling the niche in hypersaline microbial mats.</title>
        <authorList>
            <person name="Wong H.L."/>
            <person name="Macleod F.I."/>
            <person name="White R.A. III"/>
            <person name="Burns B.P."/>
        </authorList>
    </citation>
    <scope>NUCLEOTIDE SEQUENCE</scope>
    <source>
        <strain evidence="7">Bin_327</strain>
    </source>
</reference>
<dbReference type="InterPro" id="IPR007569">
    <property type="entry name" value="DUF559"/>
</dbReference>
<feature type="domain" description="DNA2/NAM7 helicase-like C-terminal" evidence="6">
    <location>
        <begin position="65"/>
        <end position="251"/>
    </location>
</feature>
<comment type="caution">
    <text evidence="7">The sequence shown here is derived from an EMBL/GenBank/DDBJ whole genome shotgun (WGS) entry which is preliminary data.</text>
</comment>
<evidence type="ECO:0000256" key="2">
    <source>
        <dbReference type="ARBA" id="ARBA00022801"/>
    </source>
</evidence>
<keyword evidence="1" id="KW-0547">Nucleotide-binding</keyword>
<dbReference type="CDD" id="cd18808">
    <property type="entry name" value="SF1_C_Upf1"/>
    <property type="match status" value="1"/>
</dbReference>
<dbReference type="Proteomes" id="UP000630660">
    <property type="component" value="Unassembled WGS sequence"/>
</dbReference>
<evidence type="ECO:0000256" key="3">
    <source>
        <dbReference type="ARBA" id="ARBA00022806"/>
    </source>
</evidence>
<keyword evidence="3" id="KW-0347">Helicase</keyword>